<gene>
    <name evidence="1" type="ORF">RAK27_17060</name>
</gene>
<dbReference type="Proteomes" id="UP001290462">
    <property type="component" value="Unassembled WGS sequence"/>
</dbReference>
<proteinExistence type="predicted"/>
<organism evidence="1 2">
    <name type="scientific">Carnobacterium maltaromaticum</name>
    <name type="common">Carnobacterium piscicola</name>
    <dbReference type="NCBI Taxonomy" id="2751"/>
    <lineage>
        <taxon>Bacteria</taxon>
        <taxon>Bacillati</taxon>
        <taxon>Bacillota</taxon>
        <taxon>Bacilli</taxon>
        <taxon>Lactobacillales</taxon>
        <taxon>Carnobacteriaceae</taxon>
        <taxon>Carnobacterium</taxon>
    </lineage>
</organism>
<dbReference type="Gene3D" id="3.80.10.10">
    <property type="entry name" value="Ribonuclease Inhibitor"/>
    <property type="match status" value="1"/>
</dbReference>
<evidence type="ECO:0000313" key="2">
    <source>
        <dbReference type="Proteomes" id="UP001290462"/>
    </source>
</evidence>
<name>A0AAW9K6P4_CARML</name>
<evidence type="ECO:0000313" key="1">
    <source>
        <dbReference type="EMBL" id="MDZ5760351.1"/>
    </source>
</evidence>
<dbReference type="InterPro" id="IPR032675">
    <property type="entry name" value="LRR_dom_sf"/>
</dbReference>
<accession>A0AAW9K6P4</accession>
<sequence>MKTLKMQACGLEELTFLKDLTQLEELDLAYNEDIKNEYEYHYLSRLKKLKN</sequence>
<protein>
    <submittedName>
        <fullName evidence="1">Uncharacterized protein</fullName>
    </submittedName>
</protein>
<comment type="caution">
    <text evidence="1">The sequence shown here is derived from an EMBL/GenBank/DDBJ whole genome shotgun (WGS) entry which is preliminary data.</text>
</comment>
<reference evidence="1" key="1">
    <citation type="submission" date="2023-08" db="EMBL/GenBank/DDBJ databases">
        <title>Genomic characterization of piscicolin 126 produced by Carnobacterium maltaromaticum CM22 strain isolated from salmon (Salmo salar).</title>
        <authorList>
            <person name="Gonzalez-Gragera E."/>
            <person name="Garcia-Lopez J.D."/>
            <person name="Teso-Perez C."/>
            <person name="Gimenez-Hernandez I."/>
            <person name="Peralta-Sanchez J.M."/>
            <person name="Valdivia E."/>
            <person name="Montalban-Lopez M."/>
            <person name="Martin-Platero A.M."/>
            <person name="Banos A."/>
            <person name="Martinez-Bueno M."/>
        </authorList>
    </citation>
    <scope>NUCLEOTIDE SEQUENCE</scope>
    <source>
        <strain evidence="1">CM22</strain>
    </source>
</reference>
<dbReference type="EMBL" id="JAVBVO010000005">
    <property type="protein sequence ID" value="MDZ5760351.1"/>
    <property type="molecule type" value="Genomic_DNA"/>
</dbReference>
<dbReference type="AlphaFoldDB" id="A0AAW9K6P4"/>
<dbReference type="RefSeq" id="WP_322809659.1">
    <property type="nucleotide sequence ID" value="NZ_JAVBVO010000005.1"/>
</dbReference>